<dbReference type="GO" id="GO:0006298">
    <property type="term" value="P:mismatch repair"/>
    <property type="evidence" value="ECO:0007669"/>
    <property type="project" value="TreeGrafter"/>
</dbReference>
<comment type="similarity">
    <text evidence="5">Belongs to the RNase HII family.</text>
</comment>
<dbReference type="InterPro" id="IPR001352">
    <property type="entry name" value="RNase_HII/HIII"/>
</dbReference>
<dbReference type="PANTHER" id="PTHR10954">
    <property type="entry name" value="RIBONUCLEASE H2 SUBUNIT A"/>
    <property type="match status" value="1"/>
</dbReference>
<protein>
    <recommendedName>
        <fullName evidence="7">Ribonuclease HII</fullName>
        <ecNumber evidence="6">3.1.26.4</ecNumber>
    </recommendedName>
</protein>
<dbReference type="Pfam" id="PF01351">
    <property type="entry name" value="RNase_HII"/>
    <property type="match status" value="1"/>
</dbReference>
<evidence type="ECO:0000256" key="4">
    <source>
        <dbReference type="ARBA" id="ARBA00004496"/>
    </source>
</evidence>
<dbReference type="InterPro" id="IPR036397">
    <property type="entry name" value="RNaseH_sf"/>
</dbReference>
<comment type="cofactor">
    <cofactor evidence="3">
        <name>Mg(2+)</name>
        <dbReference type="ChEBI" id="CHEBI:18420"/>
    </cofactor>
</comment>
<dbReference type="InterPro" id="IPR022898">
    <property type="entry name" value="RNase_HII"/>
</dbReference>
<dbReference type="GO" id="GO:0043137">
    <property type="term" value="P:DNA replication, removal of RNA primer"/>
    <property type="evidence" value="ECO:0007669"/>
    <property type="project" value="TreeGrafter"/>
</dbReference>
<evidence type="ECO:0000256" key="12">
    <source>
        <dbReference type="ARBA" id="ARBA00022801"/>
    </source>
</evidence>
<reference evidence="15" key="1">
    <citation type="journal article" date="2020" name="Nature">
        <title>Giant virus diversity and host interactions through global metagenomics.</title>
        <authorList>
            <person name="Schulz F."/>
            <person name="Roux S."/>
            <person name="Paez-Espino D."/>
            <person name="Jungbluth S."/>
            <person name="Walsh D.A."/>
            <person name="Denef V.J."/>
            <person name="McMahon K.D."/>
            <person name="Konstantinidis K.T."/>
            <person name="Eloe-Fadrosh E.A."/>
            <person name="Kyrpides N.C."/>
            <person name="Woyke T."/>
        </authorList>
    </citation>
    <scope>NUCLEOTIDE SEQUENCE</scope>
    <source>
        <strain evidence="15">GVMAG-M-3300024258-28</strain>
    </source>
</reference>
<evidence type="ECO:0000256" key="8">
    <source>
        <dbReference type="ARBA" id="ARBA00022490"/>
    </source>
</evidence>
<dbReference type="EMBL" id="MN740217">
    <property type="protein sequence ID" value="QHT94200.1"/>
    <property type="molecule type" value="Genomic_DNA"/>
</dbReference>
<dbReference type="SUPFAM" id="SSF53098">
    <property type="entry name" value="Ribonuclease H-like"/>
    <property type="match status" value="1"/>
</dbReference>
<evidence type="ECO:0000256" key="9">
    <source>
        <dbReference type="ARBA" id="ARBA00022722"/>
    </source>
</evidence>
<dbReference type="GO" id="GO:0032299">
    <property type="term" value="C:ribonuclease H2 complex"/>
    <property type="evidence" value="ECO:0007669"/>
    <property type="project" value="TreeGrafter"/>
</dbReference>
<dbReference type="SUPFAM" id="SSF57903">
    <property type="entry name" value="FYVE/PHD zinc finger"/>
    <property type="match status" value="1"/>
</dbReference>
<evidence type="ECO:0000256" key="7">
    <source>
        <dbReference type="ARBA" id="ARBA00019179"/>
    </source>
</evidence>
<dbReference type="EC" id="3.1.26.4" evidence="6"/>
<dbReference type="AlphaFoldDB" id="A0A6C0INN7"/>
<proteinExistence type="inferred from homology"/>
<evidence type="ECO:0000256" key="10">
    <source>
        <dbReference type="ARBA" id="ARBA00022723"/>
    </source>
</evidence>
<dbReference type="PANTHER" id="PTHR10954:SF18">
    <property type="entry name" value="RIBONUCLEASE HII"/>
    <property type="match status" value="1"/>
</dbReference>
<comment type="cofactor">
    <cofactor evidence="2">
        <name>Mn(2+)</name>
        <dbReference type="ChEBI" id="CHEBI:29035"/>
    </cofactor>
</comment>
<comment type="subcellular location">
    <subcellularLocation>
        <location evidence="4">Cytoplasm</location>
    </subcellularLocation>
</comment>
<feature type="domain" description="RNase H type-2" evidence="14">
    <location>
        <begin position="14"/>
        <end position="232"/>
    </location>
</feature>
<evidence type="ECO:0000256" key="1">
    <source>
        <dbReference type="ARBA" id="ARBA00000077"/>
    </source>
</evidence>
<sequence length="319" mass="36054">MSVILDRDPYPTYKYQICLDEVGRGCLFGDAYIACVILPKEPTPFDGTNIKDSKKFSSKKKLKQVAEYIKENALYYHVCPINAADIDKLNILKAVMKGMHICITSVFEEINKKESITYNDCIAVVDGNYFTPYVKYDEQTDTFDEMPHVTIEKGDGKIMGIAAASILAKDARDSYISELCDTYPILDERYNLRKNVGYATTAHREGIQSHGICQWHRKTFGICKESTSYVIETNTTNEDEDEDEDTDVCETCQETVDMDYMTLCERCDKSQCDDCGGDGGDWGENEVWVCNECLPQCLECENTLRCAGDECCGKGRTDK</sequence>
<dbReference type="CDD" id="cd07182">
    <property type="entry name" value="RNase_HII_bacteria_HII_like"/>
    <property type="match status" value="1"/>
</dbReference>
<keyword evidence="13" id="KW-0464">Manganese</keyword>
<evidence type="ECO:0000256" key="6">
    <source>
        <dbReference type="ARBA" id="ARBA00012180"/>
    </source>
</evidence>
<dbReference type="Gene3D" id="3.30.420.10">
    <property type="entry name" value="Ribonuclease H-like superfamily/Ribonuclease H"/>
    <property type="match status" value="1"/>
</dbReference>
<dbReference type="InterPro" id="IPR011011">
    <property type="entry name" value="Znf_FYVE_PHD"/>
</dbReference>
<evidence type="ECO:0000256" key="2">
    <source>
        <dbReference type="ARBA" id="ARBA00001936"/>
    </source>
</evidence>
<dbReference type="GO" id="GO:0004523">
    <property type="term" value="F:RNA-DNA hybrid ribonuclease activity"/>
    <property type="evidence" value="ECO:0007669"/>
    <property type="project" value="UniProtKB-EC"/>
</dbReference>
<keyword evidence="9" id="KW-0540">Nuclease</keyword>
<keyword evidence="10" id="KW-0479">Metal-binding</keyword>
<dbReference type="GO" id="GO:0005737">
    <property type="term" value="C:cytoplasm"/>
    <property type="evidence" value="ECO:0007669"/>
    <property type="project" value="UniProtKB-SubCell"/>
</dbReference>
<dbReference type="InterPro" id="IPR024567">
    <property type="entry name" value="RNase_HII/HIII_dom"/>
</dbReference>
<name>A0A6C0INN7_9ZZZZ</name>
<dbReference type="InterPro" id="IPR012337">
    <property type="entry name" value="RNaseH-like_sf"/>
</dbReference>
<comment type="catalytic activity">
    <reaction evidence="1">
        <text>Endonucleolytic cleavage to 5'-phosphomonoester.</text>
        <dbReference type="EC" id="3.1.26.4"/>
    </reaction>
</comment>
<evidence type="ECO:0000256" key="5">
    <source>
        <dbReference type="ARBA" id="ARBA00007383"/>
    </source>
</evidence>
<keyword evidence="11" id="KW-0255">Endonuclease</keyword>
<organism evidence="15">
    <name type="scientific">viral metagenome</name>
    <dbReference type="NCBI Taxonomy" id="1070528"/>
    <lineage>
        <taxon>unclassified sequences</taxon>
        <taxon>metagenomes</taxon>
        <taxon>organismal metagenomes</taxon>
    </lineage>
</organism>
<dbReference type="GO" id="GO:0003723">
    <property type="term" value="F:RNA binding"/>
    <property type="evidence" value="ECO:0007669"/>
    <property type="project" value="InterPro"/>
</dbReference>
<dbReference type="PROSITE" id="PS51975">
    <property type="entry name" value="RNASE_H_2"/>
    <property type="match status" value="1"/>
</dbReference>
<evidence type="ECO:0000256" key="3">
    <source>
        <dbReference type="ARBA" id="ARBA00001946"/>
    </source>
</evidence>
<accession>A0A6C0INN7</accession>
<dbReference type="GO" id="GO:0046872">
    <property type="term" value="F:metal ion binding"/>
    <property type="evidence" value="ECO:0007669"/>
    <property type="project" value="UniProtKB-KW"/>
</dbReference>
<evidence type="ECO:0000259" key="14">
    <source>
        <dbReference type="PROSITE" id="PS51975"/>
    </source>
</evidence>
<evidence type="ECO:0000313" key="15">
    <source>
        <dbReference type="EMBL" id="QHT94200.1"/>
    </source>
</evidence>
<keyword evidence="8" id="KW-0963">Cytoplasm</keyword>
<evidence type="ECO:0000256" key="13">
    <source>
        <dbReference type="ARBA" id="ARBA00023211"/>
    </source>
</evidence>
<evidence type="ECO:0000256" key="11">
    <source>
        <dbReference type="ARBA" id="ARBA00022759"/>
    </source>
</evidence>
<keyword evidence="12" id="KW-0378">Hydrolase</keyword>